<dbReference type="GO" id="GO:0005634">
    <property type="term" value="C:nucleus"/>
    <property type="evidence" value="ECO:0007669"/>
    <property type="project" value="TreeGrafter"/>
</dbReference>
<evidence type="ECO:0000256" key="3">
    <source>
        <dbReference type="ARBA" id="ARBA00022771"/>
    </source>
</evidence>
<evidence type="ECO:0000259" key="6">
    <source>
        <dbReference type="SMART" id="SM00709"/>
    </source>
</evidence>
<evidence type="ECO:0000256" key="2">
    <source>
        <dbReference type="ARBA" id="ARBA00022723"/>
    </source>
</evidence>
<dbReference type="InterPro" id="IPR056180">
    <property type="entry name" value="ZPR1_jr_dom"/>
</dbReference>
<feature type="region of interest" description="Disordered" evidence="5">
    <location>
        <begin position="244"/>
        <end position="268"/>
    </location>
</feature>
<dbReference type="Gene3D" id="2.20.25.420">
    <property type="entry name" value="ZPR1, zinc finger domain"/>
    <property type="match status" value="2"/>
</dbReference>
<dbReference type="SMART" id="SM00709">
    <property type="entry name" value="Zpr1"/>
    <property type="match status" value="2"/>
</dbReference>
<sequence length="470" mass="52204">MEKRPNMMGKCRDKLLNFNFTEFSHDRATDTSRIALYEVRRKCTLMAVGLTQLLPCNIPHFKQVIIASFECTHCGETNNEILSARAIGDYGIEWTLKVSTTKDLSRQVVRTEYASISIPELELEVPSSAFSNAKGLLTTVEGLLGRFIDDLSLNQEERKNGSDPEAAIAIENIIAELEKMKCGERCFSLVLDDPAGNSYIEFLSASTIFDDGAFTLDTPEALDPSLLIRRYVRSSEQNVFLGFNPEPSLADESTTNSHESAENDDPPSEIDSVFEFMGTCPSCLAYCPTRMHPIDIPYFKEVIIMATTCPVCNFKSSEIKTGGAISPLGRRITFSLQCPEDLSRDILKSETCSIFIPEIDLELAPGTLGGRFTTIEGLLVQIKEEMEERIPFALGDSATPKQTVRFQSLVQALSAVLNETKPVTIVIDDPLANSYLQSFFAPDPDPQIQVEDYERTEEQQDSLGLTHLSV</sequence>
<dbReference type="NCBIfam" id="TIGR00310">
    <property type="entry name" value="ZPR1_znf"/>
    <property type="match status" value="2"/>
</dbReference>
<evidence type="ECO:0000313" key="7">
    <source>
        <dbReference type="EMBL" id="KGG52180.1"/>
    </source>
</evidence>
<dbReference type="AlphaFoldDB" id="A0A098VT70"/>
<evidence type="ECO:0000256" key="5">
    <source>
        <dbReference type="SAM" id="MobiDB-lite"/>
    </source>
</evidence>
<dbReference type="VEuPathDB" id="MicrosporidiaDB:DI09_1p300"/>
<keyword evidence="4" id="KW-0862">Zinc</keyword>
<protein>
    <recommendedName>
        <fullName evidence="6">Zinc finger ZPR1-type domain-containing protein</fullName>
    </recommendedName>
</protein>
<dbReference type="PANTHER" id="PTHR10876:SF0">
    <property type="entry name" value="ZINC FINGER PROTEIN ZPR1"/>
    <property type="match status" value="1"/>
</dbReference>
<dbReference type="FunFam" id="2.60.120.1040:FF:000001">
    <property type="entry name" value="Zinc finger protein ZPR1"/>
    <property type="match status" value="1"/>
</dbReference>
<dbReference type="InterPro" id="IPR040141">
    <property type="entry name" value="ZPR1"/>
</dbReference>
<feature type="domain" description="Zinc finger ZPR1-type" evidence="6">
    <location>
        <begin position="278"/>
        <end position="438"/>
    </location>
</feature>
<dbReference type="Proteomes" id="UP000029725">
    <property type="component" value="Unassembled WGS sequence"/>
</dbReference>
<dbReference type="GO" id="GO:0008270">
    <property type="term" value="F:zinc ion binding"/>
    <property type="evidence" value="ECO:0007669"/>
    <property type="project" value="UniProtKB-KW"/>
</dbReference>
<dbReference type="InterPro" id="IPR004457">
    <property type="entry name" value="Znf_ZPR1"/>
</dbReference>
<keyword evidence="3" id="KW-0863">Zinc-finger</keyword>
<feature type="domain" description="Zinc finger ZPR1-type" evidence="6">
    <location>
        <begin position="47"/>
        <end position="202"/>
    </location>
</feature>
<comment type="caution">
    <text evidence="7">The sequence shown here is derived from an EMBL/GenBank/DDBJ whole genome shotgun (WGS) entry which is preliminary data.</text>
</comment>
<keyword evidence="2" id="KW-0479">Metal-binding</keyword>
<dbReference type="PANTHER" id="PTHR10876">
    <property type="entry name" value="ZINC FINGER PROTEIN ZPR1"/>
    <property type="match status" value="1"/>
</dbReference>
<dbReference type="OrthoDB" id="308464at2759"/>
<dbReference type="Pfam" id="PF03367">
    <property type="entry name" value="Zn_ribbon_ZPR1"/>
    <property type="match status" value="2"/>
</dbReference>
<dbReference type="EMBL" id="JMKJ01000111">
    <property type="protein sequence ID" value="KGG52180.1"/>
    <property type="molecule type" value="Genomic_DNA"/>
</dbReference>
<dbReference type="Pfam" id="PF22794">
    <property type="entry name" value="jr-ZPR1"/>
    <property type="match status" value="2"/>
</dbReference>
<dbReference type="Gene3D" id="2.60.120.1040">
    <property type="entry name" value="ZPR1, A/B domain"/>
    <property type="match status" value="2"/>
</dbReference>
<reference evidence="7 8" key="1">
    <citation type="submission" date="2014-04" db="EMBL/GenBank/DDBJ databases">
        <title>A new species of microsporidia sheds light on the evolution of extreme parasitism.</title>
        <authorList>
            <person name="Haag K.L."/>
            <person name="James T.Y."/>
            <person name="Larsson R."/>
            <person name="Schaer T.M."/>
            <person name="Refardt D."/>
            <person name="Pombert J.-F."/>
            <person name="Ebert D."/>
        </authorList>
    </citation>
    <scope>NUCLEOTIDE SEQUENCE [LARGE SCALE GENOMIC DNA]</scope>
    <source>
        <strain evidence="7 8">UGP3</strain>
        <tissue evidence="7">Spores</tissue>
    </source>
</reference>
<gene>
    <name evidence="7" type="ORF">DI09_1p300</name>
</gene>
<evidence type="ECO:0000313" key="8">
    <source>
        <dbReference type="Proteomes" id="UP000029725"/>
    </source>
</evidence>
<dbReference type="InterPro" id="IPR042452">
    <property type="entry name" value="ZPR1_Znf1/2"/>
</dbReference>
<comment type="similarity">
    <text evidence="1">Belongs to the ZPR1 family.</text>
</comment>
<dbReference type="RefSeq" id="XP_013238607.1">
    <property type="nucleotide sequence ID" value="XM_013383153.1"/>
</dbReference>
<name>A0A098VT70_9MICR</name>
<dbReference type="HOGENOM" id="CLU_024138_5_0_1"/>
<evidence type="ECO:0000256" key="1">
    <source>
        <dbReference type="ARBA" id="ARBA00008354"/>
    </source>
</evidence>
<proteinExistence type="inferred from homology"/>
<dbReference type="InterPro" id="IPR042451">
    <property type="entry name" value="ZPR1_A/B_dom"/>
</dbReference>
<accession>A0A098VT70</accession>
<organism evidence="7 8">
    <name type="scientific">Mitosporidium daphniae</name>
    <dbReference type="NCBI Taxonomy" id="1485682"/>
    <lineage>
        <taxon>Eukaryota</taxon>
        <taxon>Fungi</taxon>
        <taxon>Fungi incertae sedis</taxon>
        <taxon>Microsporidia</taxon>
        <taxon>Mitosporidium</taxon>
    </lineage>
</organism>
<keyword evidence="8" id="KW-1185">Reference proteome</keyword>
<dbReference type="GeneID" id="25258919"/>
<evidence type="ECO:0000256" key="4">
    <source>
        <dbReference type="ARBA" id="ARBA00022833"/>
    </source>
</evidence>